<dbReference type="PANTHER" id="PTHR43283:SF18">
    <property type="match status" value="1"/>
</dbReference>
<dbReference type="SUPFAM" id="SSF56601">
    <property type="entry name" value="beta-lactamase/transpeptidase-like"/>
    <property type="match status" value="1"/>
</dbReference>
<dbReference type="InterPro" id="IPR001466">
    <property type="entry name" value="Beta-lactam-related"/>
</dbReference>
<accession>A0A3B0SNW5</accession>
<organism evidence="2">
    <name type="scientific">hydrothermal vent metagenome</name>
    <dbReference type="NCBI Taxonomy" id="652676"/>
    <lineage>
        <taxon>unclassified sequences</taxon>
        <taxon>metagenomes</taxon>
        <taxon>ecological metagenomes</taxon>
    </lineage>
</organism>
<dbReference type="InterPro" id="IPR050789">
    <property type="entry name" value="Diverse_Enzym_Activities"/>
</dbReference>
<sequence length="400" mass="44077">MTIHATQMRPGRNVGALSLLLSLISLAACSSGTAQRPEAASLIRADAGFECRPPEATDPDFVRNLIGGEVSVADIDGFLDARMADMDIPGISLAIINDSEVVFHRAKGMANIETGEAVDGCTIFEGASITKPLFGYFVMGFVEDGKLDLDRPLYEYLPYRDIAYDDRYKAITARMVLTHQTGFPNWRTDFPDKKLFIKFDPGEKYGYSGEAYQYLALVLQEIEGVDGPGLEALFQARVARPLGMTHTQIIPSEAMQAAKATPYKDGAPTAKWVYTDQFGAAYGVNSEARDFSKWLIAVIERRGLSEATFEEYLSAQDVHLPRDFDASNSPFGPLSIALGFQIYEIPGIGKIYMHDGNNSGFSSLIIIHPEQKWGLVMFANADHSTQIMQELALFLNTPRE</sequence>
<evidence type="ECO:0000313" key="2">
    <source>
        <dbReference type="EMBL" id="VAW06140.1"/>
    </source>
</evidence>
<dbReference type="InterPro" id="IPR012338">
    <property type="entry name" value="Beta-lactam/transpept-like"/>
</dbReference>
<reference evidence="2" key="1">
    <citation type="submission" date="2018-06" db="EMBL/GenBank/DDBJ databases">
        <authorList>
            <person name="Zhirakovskaya E."/>
        </authorList>
    </citation>
    <scope>NUCLEOTIDE SEQUENCE</scope>
</reference>
<dbReference type="PANTHER" id="PTHR43283">
    <property type="entry name" value="BETA-LACTAMASE-RELATED"/>
    <property type="match status" value="1"/>
</dbReference>
<dbReference type="EMBL" id="UOEH01000503">
    <property type="protein sequence ID" value="VAW06140.1"/>
    <property type="molecule type" value="Genomic_DNA"/>
</dbReference>
<dbReference type="Gene3D" id="3.40.710.10">
    <property type="entry name" value="DD-peptidase/beta-lactamase superfamily"/>
    <property type="match status" value="1"/>
</dbReference>
<feature type="domain" description="Beta-lactamase-related" evidence="1">
    <location>
        <begin position="76"/>
        <end position="390"/>
    </location>
</feature>
<dbReference type="AlphaFoldDB" id="A0A3B0SNW5"/>
<evidence type="ECO:0000259" key="1">
    <source>
        <dbReference type="Pfam" id="PF00144"/>
    </source>
</evidence>
<name>A0A3B0SNW5_9ZZZZ</name>
<gene>
    <name evidence="2" type="ORF">MNBD_ALPHA05-1662</name>
</gene>
<protein>
    <recommendedName>
        <fullName evidence="1">Beta-lactamase-related domain-containing protein</fullName>
    </recommendedName>
</protein>
<proteinExistence type="predicted"/>
<dbReference type="Pfam" id="PF00144">
    <property type="entry name" value="Beta-lactamase"/>
    <property type="match status" value="1"/>
</dbReference>